<comment type="pathway">
    <text evidence="4">Lipid metabolism.</text>
</comment>
<evidence type="ECO:0000313" key="21">
    <source>
        <dbReference type="Proteomes" id="UP000027604"/>
    </source>
</evidence>
<feature type="transmembrane region" description="Helical" evidence="19">
    <location>
        <begin position="176"/>
        <end position="200"/>
    </location>
</feature>
<comment type="catalytic activity">
    <reaction evidence="1 18">
        <text>a 1,2-diacyl-sn-glycero-3-phosphate + CTP + H(+) = a CDP-1,2-diacyl-sn-glycerol + diphosphate</text>
        <dbReference type="Rhea" id="RHEA:16229"/>
        <dbReference type="ChEBI" id="CHEBI:15378"/>
        <dbReference type="ChEBI" id="CHEBI:33019"/>
        <dbReference type="ChEBI" id="CHEBI:37563"/>
        <dbReference type="ChEBI" id="CHEBI:58332"/>
        <dbReference type="ChEBI" id="CHEBI:58608"/>
        <dbReference type="EC" id="2.7.7.41"/>
    </reaction>
</comment>
<dbReference type="GO" id="GO:0005886">
    <property type="term" value="C:plasma membrane"/>
    <property type="evidence" value="ECO:0007669"/>
    <property type="project" value="UniProtKB-SubCell"/>
</dbReference>
<keyword evidence="17" id="KW-1208">Phospholipid metabolism</keyword>
<evidence type="ECO:0000256" key="18">
    <source>
        <dbReference type="RuleBase" id="RU003938"/>
    </source>
</evidence>
<dbReference type="PATRIC" id="fig|1349767.4.peg.4520"/>
<evidence type="ECO:0000256" key="7">
    <source>
        <dbReference type="ARBA" id="ARBA00019373"/>
    </source>
</evidence>
<evidence type="ECO:0000256" key="2">
    <source>
        <dbReference type="ARBA" id="ARBA00004651"/>
    </source>
</evidence>
<feature type="transmembrane region" description="Helical" evidence="19">
    <location>
        <begin position="108"/>
        <end position="129"/>
    </location>
</feature>
<comment type="pathway">
    <text evidence="3 18">Phospholipid metabolism; CDP-diacylglycerol biosynthesis; CDP-diacylglycerol from sn-glycerol 3-phosphate: step 3/3.</text>
</comment>
<keyword evidence="10 18" id="KW-0808">Transferase</keyword>
<name>W0V839_9BURK</name>
<feature type="transmembrane region" description="Helical" evidence="19">
    <location>
        <begin position="53"/>
        <end position="72"/>
    </location>
</feature>
<feature type="transmembrane region" description="Helical" evidence="19">
    <location>
        <begin position="78"/>
        <end position="96"/>
    </location>
</feature>
<feature type="transmembrane region" description="Helical" evidence="19">
    <location>
        <begin position="20"/>
        <end position="41"/>
    </location>
</feature>
<evidence type="ECO:0000256" key="8">
    <source>
        <dbReference type="ARBA" id="ARBA00022475"/>
    </source>
</evidence>
<dbReference type="KEGG" id="jag:GJA_2796"/>
<evidence type="ECO:0000256" key="19">
    <source>
        <dbReference type="SAM" id="Phobius"/>
    </source>
</evidence>
<dbReference type="GO" id="GO:0016024">
    <property type="term" value="P:CDP-diacylglycerol biosynthetic process"/>
    <property type="evidence" value="ECO:0007669"/>
    <property type="project" value="UniProtKB-UniPathway"/>
</dbReference>
<dbReference type="AlphaFoldDB" id="W0V839"/>
<keyword evidence="21" id="KW-1185">Reference proteome</keyword>
<dbReference type="RefSeq" id="WP_038492931.1">
    <property type="nucleotide sequence ID" value="NZ_BCTH01000035.1"/>
</dbReference>
<dbReference type="Pfam" id="PF01148">
    <property type="entry name" value="CTP_transf_1"/>
    <property type="match status" value="1"/>
</dbReference>
<evidence type="ECO:0000256" key="1">
    <source>
        <dbReference type="ARBA" id="ARBA00001698"/>
    </source>
</evidence>
<dbReference type="PROSITE" id="PS01315">
    <property type="entry name" value="CDS"/>
    <property type="match status" value="1"/>
</dbReference>
<comment type="similarity">
    <text evidence="5 18">Belongs to the CDS family.</text>
</comment>
<keyword evidence="14" id="KW-0443">Lipid metabolism</keyword>
<dbReference type="Proteomes" id="UP000027604">
    <property type="component" value="Chromosome I"/>
</dbReference>
<feature type="transmembrane region" description="Helical" evidence="19">
    <location>
        <begin position="212"/>
        <end position="234"/>
    </location>
</feature>
<evidence type="ECO:0000256" key="12">
    <source>
        <dbReference type="ARBA" id="ARBA00022695"/>
    </source>
</evidence>
<organism evidence="20 21">
    <name type="scientific">Janthinobacterium agaricidamnosum NBRC 102515 = DSM 9628</name>
    <dbReference type="NCBI Taxonomy" id="1349767"/>
    <lineage>
        <taxon>Bacteria</taxon>
        <taxon>Pseudomonadati</taxon>
        <taxon>Pseudomonadota</taxon>
        <taxon>Betaproteobacteria</taxon>
        <taxon>Burkholderiales</taxon>
        <taxon>Oxalobacteraceae</taxon>
        <taxon>Janthinobacterium</taxon>
    </lineage>
</organism>
<dbReference type="HOGENOM" id="CLU_037294_1_2_4"/>
<dbReference type="OrthoDB" id="9799199at2"/>
<evidence type="ECO:0000313" key="20">
    <source>
        <dbReference type="EMBL" id="CDG83427.1"/>
    </source>
</evidence>
<reference evidence="20 21" key="1">
    <citation type="journal article" date="2015" name="Genome Announc.">
        <title>Genome Sequence of Mushroom Soft-Rot Pathogen Janthinobacterium agaricidamnosum.</title>
        <authorList>
            <person name="Graupner K."/>
            <person name="Lackner G."/>
            <person name="Hertweck C."/>
        </authorList>
    </citation>
    <scope>NUCLEOTIDE SEQUENCE [LARGE SCALE GENOMIC DNA]</scope>
    <source>
        <strain evidence="21">NBRC 102515 / DSM 9628</strain>
    </source>
</reference>
<evidence type="ECO:0000256" key="13">
    <source>
        <dbReference type="ARBA" id="ARBA00022989"/>
    </source>
</evidence>
<evidence type="ECO:0000256" key="3">
    <source>
        <dbReference type="ARBA" id="ARBA00005119"/>
    </source>
</evidence>
<dbReference type="PANTHER" id="PTHR46382">
    <property type="entry name" value="PHOSPHATIDATE CYTIDYLYLTRANSFERASE"/>
    <property type="match status" value="1"/>
</dbReference>
<sequence length="278" mass="29859">MLKTRIITALVLLAVLLPVLYLNNFPAFAVIATLFFGAAVWESFRIFKNRQALLIAAVWTAAFAYTFMFGNGLAQGKFWFVLCCAIWLVRFVPALGTGLPPPEGLGNIMLSMVYAVTIVGCFVAIVALFKQHAPLYLLSVMALVWLADIGAYFSGKAFGKRKLAPSISPGKSWEGAFGGGIIVLLLASLSVLLAPATPWLQDTFAVRLQAHFGWAGALAILLLIVAASVIGDLFESMLKRRAAIKDSSNLLPGHGGVLDRIDALIPVLPLAALISTWL</sequence>
<dbReference type="UniPathway" id="UPA00557">
    <property type="reaction ID" value="UER00614"/>
</dbReference>
<evidence type="ECO:0000256" key="4">
    <source>
        <dbReference type="ARBA" id="ARBA00005189"/>
    </source>
</evidence>
<evidence type="ECO:0000256" key="11">
    <source>
        <dbReference type="ARBA" id="ARBA00022692"/>
    </source>
</evidence>
<keyword evidence="8" id="KW-1003">Cell membrane</keyword>
<accession>W0V839</accession>
<evidence type="ECO:0000256" key="5">
    <source>
        <dbReference type="ARBA" id="ARBA00010185"/>
    </source>
</evidence>
<keyword evidence="16" id="KW-0594">Phospholipid biosynthesis</keyword>
<dbReference type="EC" id="2.7.7.41" evidence="6 18"/>
<dbReference type="InterPro" id="IPR000374">
    <property type="entry name" value="PC_trans"/>
</dbReference>
<protein>
    <recommendedName>
        <fullName evidence="7 18">Phosphatidate cytidylyltransferase</fullName>
        <ecNumber evidence="6 18">2.7.7.41</ecNumber>
    </recommendedName>
</protein>
<gene>
    <name evidence="20" type="ORF">GJA_2796</name>
</gene>
<evidence type="ECO:0000256" key="17">
    <source>
        <dbReference type="ARBA" id="ARBA00023264"/>
    </source>
</evidence>
<feature type="transmembrane region" description="Helical" evidence="19">
    <location>
        <begin position="135"/>
        <end position="155"/>
    </location>
</feature>
<comment type="subcellular location">
    <subcellularLocation>
        <location evidence="2">Cell membrane</location>
        <topology evidence="2">Multi-pass membrane protein</topology>
    </subcellularLocation>
</comment>
<dbReference type="GO" id="GO:0004605">
    <property type="term" value="F:phosphatidate cytidylyltransferase activity"/>
    <property type="evidence" value="ECO:0007669"/>
    <property type="project" value="UniProtKB-EC"/>
</dbReference>
<keyword evidence="11 18" id="KW-0812">Transmembrane</keyword>
<evidence type="ECO:0000256" key="6">
    <source>
        <dbReference type="ARBA" id="ARBA00012487"/>
    </source>
</evidence>
<evidence type="ECO:0000256" key="14">
    <source>
        <dbReference type="ARBA" id="ARBA00023098"/>
    </source>
</evidence>
<keyword evidence="13 19" id="KW-1133">Transmembrane helix</keyword>
<dbReference type="EMBL" id="HG322949">
    <property type="protein sequence ID" value="CDG83427.1"/>
    <property type="molecule type" value="Genomic_DNA"/>
</dbReference>
<dbReference type="PANTHER" id="PTHR46382:SF1">
    <property type="entry name" value="PHOSPHATIDATE CYTIDYLYLTRANSFERASE"/>
    <property type="match status" value="1"/>
</dbReference>
<proteinExistence type="inferred from homology"/>
<keyword evidence="9" id="KW-0444">Lipid biosynthesis</keyword>
<dbReference type="eggNOG" id="COG0575">
    <property type="taxonomic scope" value="Bacteria"/>
</dbReference>
<evidence type="ECO:0000256" key="10">
    <source>
        <dbReference type="ARBA" id="ARBA00022679"/>
    </source>
</evidence>
<evidence type="ECO:0000256" key="16">
    <source>
        <dbReference type="ARBA" id="ARBA00023209"/>
    </source>
</evidence>
<evidence type="ECO:0000256" key="15">
    <source>
        <dbReference type="ARBA" id="ARBA00023136"/>
    </source>
</evidence>
<keyword evidence="12 18" id="KW-0548">Nucleotidyltransferase</keyword>
<evidence type="ECO:0000256" key="9">
    <source>
        <dbReference type="ARBA" id="ARBA00022516"/>
    </source>
</evidence>
<dbReference type="STRING" id="1349767.GJA_2796"/>
<keyword evidence="15 19" id="KW-0472">Membrane</keyword>